<dbReference type="STRING" id="71717.A0A4Y7TR98"/>
<dbReference type="AlphaFoldDB" id="A0A4Y7TR98"/>
<accession>A0A4Y7TR98</accession>
<protein>
    <submittedName>
        <fullName evidence="3">Alkaline phosphatase</fullName>
    </submittedName>
</protein>
<dbReference type="EMBL" id="QPFP01000006">
    <property type="protein sequence ID" value="TEB36079.1"/>
    <property type="molecule type" value="Genomic_DNA"/>
</dbReference>
<dbReference type="CDD" id="cd07389">
    <property type="entry name" value="MPP_PhoD"/>
    <property type="match status" value="1"/>
</dbReference>
<feature type="region of interest" description="Disordered" evidence="1">
    <location>
        <begin position="268"/>
        <end position="310"/>
    </location>
</feature>
<keyword evidence="4" id="KW-1185">Reference proteome</keyword>
<proteinExistence type="predicted"/>
<evidence type="ECO:0000259" key="2">
    <source>
        <dbReference type="Pfam" id="PF09423"/>
    </source>
</evidence>
<dbReference type="InterPro" id="IPR029052">
    <property type="entry name" value="Metallo-depent_PP-like"/>
</dbReference>
<dbReference type="SUPFAM" id="SSF56300">
    <property type="entry name" value="Metallo-dependent phosphatases"/>
    <property type="match status" value="1"/>
</dbReference>
<dbReference type="InterPro" id="IPR018946">
    <property type="entry name" value="PhoD-like_MPP"/>
</dbReference>
<sequence length="680" mass="76209">MGHPLLPALFASLLRAVAYVFLQVIPTRLAVPALPLLYIGYLASLSATTLATDEVKPVEKHKPLPPLPKSEDPNPLVAVLTGLKTRSRLPNITNVVINTALFLASIDLALNPLVYPENDVTFTRIGAVYPDAAKIVVRYPTTANETMNKVQILYKEALADGFAWKDGPVVSLSQENDWVNVTKLTGLWPNTEYEYIFASPDGIFLPYPPKPIHFQTFPDPRLGVGSHFKFLVSSCITPNFPYRGPHERSTITGFDLLAKSLAPKRLVQEPPVTEAPAPSPENLPEPTVCEPEGADCTVPPAPQPENEATVEPIPASEAEESWITPMLPKFMLFLGDFIYADVPIYFGDSDDAYTRLYRRVYASPSFRKVYEWLPMFHVYDDHEVINNWGGDGQDLAPYPKASRAFSLYNGAANYDSPSIGDHYFNFTYADVAFFVMDTRRWRSDLDKTEPVERTMLGERQIEAFSEWVAKVNNTASFKFIISSVPFTSLWGHDAQKDSWGGYADEKAQILAQLHTVPNVYILSGDRHEFAAIEFLGKDENSYPVTELSTSPLNMFYIPFVRTLNKDSGAEDSVVRTRTEVELLEEEGPVVRTVEERVPRERVVEYIAEGNVKWSAIEVDTRNKTRPVLRLETWIDGKVAYEQETVGTPVKGSTTALISLNMPFAIKNVLEKLGLQSKQWF</sequence>
<feature type="domain" description="PhoD-like phosphatase metallophosphatase" evidence="2">
    <location>
        <begin position="328"/>
        <end position="594"/>
    </location>
</feature>
<name>A0A4Y7TR98_COPMI</name>
<dbReference type="OrthoDB" id="2100241at2759"/>
<evidence type="ECO:0000256" key="1">
    <source>
        <dbReference type="SAM" id="MobiDB-lite"/>
    </source>
</evidence>
<dbReference type="PANTHER" id="PTHR43606">
    <property type="entry name" value="PHOSPHATASE, PUTATIVE (AFU_ORTHOLOGUE AFUA_6G08710)-RELATED"/>
    <property type="match status" value="1"/>
</dbReference>
<dbReference type="Pfam" id="PF09423">
    <property type="entry name" value="PhoD"/>
    <property type="match status" value="1"/>
</dbReference>
<organism evidence="3 4">
    <name type="scientific">Coprinellus micaceus</name>
    <name type="common">Glistening ink-cap mushroom</name>
    <name type="synonym">Coprinus micaceus</name>
    <dbReference type="NCBI Taxonomy" id="71717"/>
    <lineage>
        <taxon>Eukaryota</taxon>
        <taxon>Fungi</taxon>
        <taxon>Dikarya</taxon>
        <taxon>Basidiomycota</taxon>
        <taxon>Agaricomycotina</taxon>
        <taxon>Agaricomycetes</taxon>
        <taxon>Agaricomycetidae</taxon>
        <taxon>Agaricales</taxon>
        <taxon>Agaricineae</taxon>
        <taxon>Psathyrellaceae</taxon>
        <taxon>Coprinellus</taxon>
    </lineage>
</organism>
<evidence type="ECO:0000313" key="4">
    <source>
        <dbReference type="Proteomes" id="UP000298030"/>
    </source>
</evidence>
<reference evidence="3 4" key="1">
    <citation type="journal article" date="2019" name="Nat. Ecol. Evol.">
        <title>Megaphylogeny resolves global patterns of mushroom evolution.</title>
        <authorList>
            <person name="Varga T."/>
            <person name="Krizsan K."/>
            <person name="Foldi C."/>
            <person name="Dima B."/>
            <person name="Sanchez-Garcia M."/>
            <person name="Sanchez-Ramirez S."/>
            <person name="Szollosi G.J."/>
            <person name="Szarkandi J.G."/>
            <person name="Papp V."/>
            <person name="Albert L."/>
            <person name="Andreopoulos W."/>
            <person name="Angelini C."/>
            <person name="Antonin V."/>
            <person name="Barry K.W."/>
            <person name="Bougher N.L."/>
            <person name="Buchanan P."/>
            <person name="Buyck B."/>
            <person name="Bense V."/>
            <person name="Catcheside P."/>
            <person name="Chovatia M."/>
            <person name="Cooper J."/>
            <person name="Damon W."/>
            <person name="Desjardin D."/>
            <person name="Finy P."/>
            <person name="Geml J."/>
            <person name="Haridas S."/>
            <person name="Hughes K."/>
            <person name="Justo A."/>
            <person name="Karasinski D."/>
            <person name="Kautmanova I."/>
            <person name="Kiss B."/>
            <person name="Kocsube S."/>
            <person name="Kotiranta H."/>
            <person name="LaButti K.M."/>
            <person name="Lechner B.E."/>
            <person name="Liimatainen K."/>
            <person name="Lipzen A."/>
            <person name="Lukacs Z."/>
            <person name="Mihaltcheva S."/>
            <person name="Morgado L.N."/>
            <person name="Niskanen T."/>
            <person name="Noordeloos M.E."/>
            <person name="Ohm R.A."/>
            <person name="Ortiz-Santana B."/>
            <person name="Ovrebo C."/>
            <person name="Racz N."/>
            <person name="Riley R."/>
            <person name="Savchenko A."/>
            <person name="Shiryaev A."/>
            <person name="Soop K."/>
            <person name="Spirin V."/>
            <person name="Szebenyi C."/>
            <person name="Tomsovsky M."/>
            <person name="Tulloss R.E."/>
            <person name="Uehling J."/>
            <person name="Grigoriev I.V."/>
            <person name="Vagvolgyi C."/>
            <person name="Papp T."/>
            <person name="Martin F.M."/>
            <person name="Miettinen O."/>
            <person name="Hibbett D.S."/>
            <person name="Nagy L.G."/>
        </authorList>
    </citation>
    <scope>NUCLEOTIDE SEQUENCE [LARGE SCALE GENOMIC DNA]</scope>
    <source>
        <strain evidence="3 4">FP101781</strain>
    </source>
</reference>
<dbReference type="InterPro" id="IPR038607">
    <property type="entry name" value="PhoD-like_sf"/>
</dbReference>
<evidence type="ECO:0000313" key="3">
    <source>
        <dbReference type="EMBL" id="TEB36079.1"/>
    </source>
</evidence>
<dbReference type="InterPro" id="IPR052900">
    <property type="entry name" value="Phospholipid_Metab_Enz"/>
</dbReference>
<comment type="caution">
    <text evidence="3">The sequence shown here is derived from an EMBL/GenBank/DDBJ whole genome shotgun (WGS) entry which is preliminary data.</text>
</comment>
<dbReference type="PANTHER" id="PTHR43606:SF2">
    <property type="entry name" value="ALKALINE PHOSPHATASE FAMILY PROTEIN (AFU_ORTHOLOGUE AFUA_5G03860)"/>
    <property type="match status" value="1"/>
</dbReference>
<dbReference type="Proteomes" id="UP000298030">
    <property type="component" value="Unassembled WGS sequence"/>
</dbReference>
<gene>
    <name evidence="3" type="ORF">FA13DRAFT_1762266</name>
</gene>
<dbReference type="Gene3D" id="3.60.21.70">
    <property type="entry name" value="PhoD-like phosphatase"/>
    <property type="match status" value="1"/>
</dbReference>